<organism evidence="1 2">
    <name type="scientific">Pengzhenrongella sicca</name>
    <dbReference type="NCBI Taxonomy" id="2819238"/>
    <lineage>
        <taxon>Bacteria</taxon>
        <taxon>Bacillati</taxon>
        <taxon>Actinomycetota</taxon>
        <taxon>Actinomycetes</taxon>
        <taxon>Micrococcales</taxon>
        <taxon>Pengzhenrongella</taxon>
    </lineage>
</organism>
<accession>A0A8A4ZIA3</accession>
<dbReference type="AlphaFoldDB" id="A0A8A4ZIA3"/>
<evidence type="ECO:0000313" key="1">
    <source>
        <dbReference type="EMBL" id="QTE30246.1"/>
    </source>
</evidence>
<protein>
    <submittedName>
        <fullName evidence="1">Uncharacterized protein</fullName>
    </submittedName>
</protein>
<reference evidence="1" key="1">
    <citation type="submission" date="2021-03" db="EMBL/GenBank/DDBJ databases">
        <title>Pengzhenrongella sicca gen. nov., sp. nov., a new member of suborder Micrococcineae isolated from High-Arctic tundra soil.</title>
        <authorList>
            <person name="Peng F."/>
        </authorList>
    </citation>
    <scope>NUCLEOTIDE SEQUENCE</scope>
    <source>
        <strain evidence="1">LRZ-2</strain>
    </source>
</reference>
<keyword evidence="2" id="KW-1185">Reference proteome</keyword>
<dbReference type="KEGG" id="psic:J4E96_04360"/>
<dbReference type="Proteomes" id="UP000663937">
    <property type="component" value="Chromosome"/>
</dbReference>
<name>A0A8A4ZIA3_9MICO</name>
<proteinExistence type="predicted"/>
<dbReference type="RefSeq" id="WP_227424572.1">
    <property type="nucleotide sequence ID" value="NZ_CP071868.1"/>
</dbReference>
<sequence length="351" mass="35779">MLELMRMHAISDILAAAPCAIVGLMMIPASLSRSARAVLGAAVVSTLGVSGAAAVAPTTPPAAQAKSVSVRAPATYPLTGTTAAATAAEIAACSTDQASTVRDPQAQIYYFKRGQVWYVSSGAEGTAGFCFIFGNPGDIGVIGQWGVNGKNYATPGVFRPSTGEWFFSGTEFGGTAAGTRTLGGPGDIPVVGDWNSDGVSDLGVVRGTTWYLQTDPTSTVAQGTRNVGNAGDIPLGSEISYTNAGPSLVLNLYRPGNATFYRVGDLFPMTAWITAGLGDLPAAPAQVASMRSTNSPSGPTVFRPSTAHLFASSYFAATLSFSVTGAAIGQAGDQVLKVGVICDGWGGCPYP</sequence>
<gene>
    <name evidence="1" type="ORF">J4E96_04360</name>
</gene>
<dbReference type="EMBL" id="CP071868">
    <property type="protein sequence ID" value="QTE30246.1"/>
    <property type="molecule type" value="Genomic_DNA"/>
</dbReference>
<evidence type="ECO:0000313" key="2">
    <source>
        <dbReference type="Proteomes" id="UP000663937"/>
    </source>
</evidence>